<evidence type="ECO:0000259" key="6">
    <source>
        <dbReference type="Pfam" id="PF00999"/>
    </source>
</evidence>
<comment type="subcellular location">
    <subcellularLocation>
        <location evidence="1">Membrane</location>
        <topology evidence="1">Multi-pass membrane protein</topology>
    </subcellularLocation>
</comment>
<dbReference type="InterPro" id="IPR051843">
    <property type="entry name" value="CPA1_transporter"/>
</dbReference>
<dbReference type="Gene3D" id="1.20.1530.20">
    <property type="match status" value="1"/>
</dbReference>
<evidence type="ECO:0000256" key="1">
    <source>
        <dbReference type="ARBA" id="ARBA00004141"/>
    </source>
</evidence>
<keyword evidence="2 5" id="KW-0812">Transmembrane</keyword>
<keyword evidence="3 5" id="KW-1133">Transmembrane helix</keyword>
<feature type="transmembrane region" description="Helical" evidence="5">
    <location>
        <begin position="150"/>
        <end position="174"/>
    </location>
</feature>
<reference evidence="7 8" key="1">
    <citation type="journal article" date="2018" name="Nat. Biotechnol.">
        <title>A standardized bacterial taxonomy based on genome phylogeny substantially revises the tree of life.</title>
        <authorList>
            <person name="Parks D.H."/>
            <person name="Chuvochina M."/>
            <person name="Waite D.W."/>
            <person name="Rinke C."/>
            <person name="Skarshewski A."/>
            <person name="Chaumeil P.A."/>
            <person name="Hugenholtz P."/>
        </authorList>
    </citation>
    <scope>NUCLEOTIDE SEQUENCE [LARGE SCALE GENOMIC DNA]</scope>
    <source>
        <strain evidence="7">UBA11728</strain>
    </source>
</reference>
<evidence type="ECO:0000256" key="4">
    <source>
        <dbReference type="ARBA" id="ARBA00023136"/>
    </source>
</evidence>
<feature type="transmembrane region" description="Helical" evidence="5">
    <location>
        <begin position="332"/>
        <end position="355"/>
    </location>
</feature>
<sequence length="390" mass="41769">MLTSLALIFLLSLILGGIAQKLKLPSLLGILLAGMILSPYALNLLDGSILMISPDLRKLALVIILTRAGLSLDLKSLKKVGRPAILMCFVPASLEIIGVVLLAPTLLQVSILEAAIIGAVIAAVSPAVVVPRMLRIMEEGYGKKHSIPELILAGASVDDVYVIVLFTAFTSLAGGEGVSVFAFVGIPISIVLGILFGVITGIILNWFFRKFHYRDSVKILILLSISFLLLELEIRMQEFLPMSGLLAIMSLGITLYQTYPILSERLSAKYNKLWVAAEIVLFALVGASVDLSYAVKAGGAVILLVLGALCFRMLGVLLCLIKTPLTRKERIFCMLAYTPKATVQAAIGAIPLSMGLPCGEIVLTVAVISILITAPMGAIFVDRSYHKLLT</sequence>
<feature type="transmembrane region" description="Helical" evidence="5">
    <location>
        <begin position="301"/>
        <end position="320"/>
    </location>
</feature>
<feature type="transmembrane region" description="Helical" evidence="5">
    <location>
        <begin position="29"/>
        <end position="52"/>
    </location>
</feature>
<evidence type="ECO:0000256" key="3">
    <source>
        <dbReference type="ARBA" id="ARBA00022989"/>
    </source>
</evidence>
<gene>
    <name evidence="7" type="ORF">DHW61_16255</name>
</gene>
<feature type="transmembrane region" description="Helical" evidence="5">
    <location>
        <begin position="274"/>
        <end position="295"/>
    </location>
</feature>
<protein>
    <submittedName>
        <fullName evidence="7">Potassium transporter</fullName>
    </submittedName>
</protein>
<feature type="transmembrane region" description="Helical" evidence="5">
    <location>
        <begin position="180"/>
        <end position="207"/>
    </location>
</feature>
<dbReference type="EMBL" id="DPVV01000533">
    <property type="protein sequence ID" value="HCL03932.1"/>
    <property type="molecule type" value="Genomic_DNA"/>
</dbReference>
<evidence type="ECO:0000313" key="8">
    <source>
        <dbReference type="Proteomes" id="UP000262969"/>
    </source>
</evidence>
<organism evidence="7 8">
    <name type="scientific">Lachnoclostridium phytofermentans</name>
    <dbReference type="NCBI Taxonomy" id="66219"/>
    <lineage>
        <taxon>Bacteria</taxon>
        <taxon>Bacillati</taxon>
        <taxon>Bacillota</taxon>
        <taxon>Clostridia</taxon>
        <taxon>Lachnospirales</taxon>
        <taxon>Lachnospiraceae</taxon>
    </lineage>
</organism>
<dbReference type="PANTHER" id="PTHR31102:SF1">
    <property type="entry name" value="CATION_H+ EXCHANGER DOMAIN-CONTAINING PROTEIN"/>
    <property type="match status" value="1"/>
</dbReference>
<proteinExistence type="predicted"/>
<dbReference type="GO" id="GO:0015297">
    <property type="term" value="F:antiporter activity"/>
    <property type="evidence" value="ECO:0007669"/>
    <property type="project" value="InterPro"/>
</dbReference>
<dbReference type="Proteomes" id="UP000262969">
    <property type="component" value="Unassembled WGS sequence"/>
</dbReference>
<feature type="domain" description="Cation/H+ exchanger transmembrane" evidence="6">
    <location>
        <begin position="11"/>
        <end position="375"/>
    </location>
</feature>
<dbReference type="GO" id="GO:1902600">
    <property type="term" value="P:proton transmembrane transport"/>
    <property type="evidence" value="ECO:0007669"/>
    <property type="project" value="InterPro"/>
</dbReference>
<dbReference type="AlphaFoldDB" id="A0A3D2X9Y7"/>
<dbReference type="Pfam" id="PF00999">
    <property type="entry name" value="Na_H_Exchanger"/>
    <property type="match status" value="1"/>
</dbReference>
<dbReference type="InterPro" id="IPR006153">
    <property type="entry name" value="Cation/H_exchanger_TM"/>
</dbReference>
<feature type="transmembrane region" description="Helical" evidence="5">
    <location>
        <begin position="84"/>
        <end position="103"/>
    </location>
</feature>
<dbReference type="InterPro" id="IPR038770">
    <property type="entry name" value="Na+/solute_symporter_sf"/>
</dbReference>
<evidence type="ECO:0000313" key="7">
    <source>
        <dbReference type="EMBL" id="HCL03932.1"/>
    </source>
</evidence>
<feature type="transmembrane region" description="Helical" evidence="5">
    <location>
        <begin position="109"/>
        <end position="130"/>
    </location>
</feature>
<comment type="caution">
    <text evidence="7">The sequence shown here is derived from an EMBL/GenBank/DDBJ whole genome shotgun (WGS) entry which is preliminary data.</text>
</comment>
<feature type="transmembrane region" description="Helical" evidence="5">
    <location>
        <begin position="242"/>
        <end position="262"/>
    </location>
</feature>
<evidence type="ECO:0000256" key="2">
    <source>
        <dbReference type="ARBA" id="ARBA00022692"/>
    </source>
</evidence>
<accession>A0A3D2X9Y7</accession>
<feature type="transmembrane region" description="Helical" evidence="5">
    <location>
        <begin position="219"/>
        <end position="236"/>
    </location>
</feature>
<feature type="transmembrane region" description="Helical" evidence="5">
    <location>
        <begin position="361"/>
        <end position="381"/>
    </location>
</feature>
<evidence type="ECO:0000256" key="5">
    <source>
        <dbReference type="SAM" id="Phobius"/>
    </source>
</evidence>
<name>A0A3D2X9Y7_9FIRM</name>
<keyword evidence="4 5" id="KW-0472">Membrane</keyword>
<dbReference type="PANTHER" id="PTHR31102">
    <property type="match status" value="1"/>
</dbReference>
<dbReference type="GO" id="GO:0016020">
    <property type="term" value="C:membrane"/>
    <property type="evidence" value="ECO:0007669"/>
    <property type="project" value="UniProtKB-SubCell"/>
</dbReference>